<name>A0A1M6N3E6_9ACTN</name>
<dbReference type="Proteomes" id="UP000184512">
    <property type="component" value="Unassembled WGS sequence"/>
</dbReference>
<reference evidence="1 2" key="1">
    <citation type="submission" date="2016-11" db="EMBL/GenBank/DDBJ databases">
        <authorList>
            <person name="Jaros S."/>
            <person name="Januszkiewicz K."/>
            <person name="Wedrychowicz H."/>
        </authorList>
    </citation>
    <scope>NUCLEOTIDE SEQUENCE [LARGE SCALE GENOMIC DNA]</scope>
    <source>
        <strain evidence="1 2">DSM 12906</strain>
    </source>
</reference>
<dbReference type="Gene3D" id="3.40.50.300">
    <property type="entry name" value="P-loop containing nucleotide triphosphate hydrolases"/>
    <property type="match status" value="1"/>
</dbReference>
<dbReference type="EMBL" id="FQZG01000103">
    <property type="protein sequence ID" value="SHJ90158.1"/>
    <property type="molecule type" value="Genomic_DNA"/>
</dbReference>
<dbReference type="Pfam" id="PF13189">
    <property type="entry name" value="Cytidylate_kin2"/>
    <property type="match status" value="1"/>
</dbReference>
<keyword evidence="1" id="KW-0808">Transferase</keyword>
<gene>
    <name evidence="1" type="ORF">SAMN02745244_03540</name>
</gene>
<keyword evidence="2" id="KW-1185">Reference proteome</keyword>
<protein>
    <submittedName>
        <fullName evidence="1">Cytidylate kinase</fullName>
    </submittedName>
</protein>
<organism evidence="1 2">
    <name type="scientific">Tessaracoccus bendigoensis DSM 12906</name>
    <dbReference type="NCBI Taxonomy" id="1123357"/>
    <lineage>
        <taxon>Bacteria</taxon>
        <taxon>Bacillati</taxon>
        <taxon>Actinomycetota</taxon>
        <taxon>Actinomycetes</taxon>
        <taxon>Propionibacteriales</taxon>
        <taxon>Propionibacteriaceae</taxon>
        <taxon>Tessaracoccus</taxon>
    </lineage>
</organism>
<accession>A0A1M6N3E6</accession>
<evidence type="ECO:0000313" key="2">
    <source>
        <dbReference type="Proteomes" id="UP000184512"/>
    </source>
</evidence>
<dbReference type="GO" id="GO:0016301">
    <property type="term" value="F:kinase activity"/>
    <property type="evidence" value="ECO:0007669"/>
    <property type="project" value="UniProtKB-KW"/>
</dbReference>
<keyword evidence="1" id="KW-0418">Kinase</keyword>
<dbReference type="STRING" id="1123357.SAMN02745244_03540"/>
<dbReference type="AlphaFoldDB" id="A0A1M6N3E6"/>
<evidence type="ECO:0000313" key="1">
    <source>
        <dbReference type="EMBL" id="SHJ90158.1"/>
    </source>
</evidence>
<sequence>MSVITISRQLGSHGGRVARALARKLDWKFADKSTINGVIEQYGLVHLDNIYGDHAPTFWDLYREDSVWTIEWMDKTIGAIAAQGDVVILGRGAFVVLGGYVDALNVLITAPLDIRAHRIALRDGITDEAAVDKINADDKTRRRFTKRIYSADWADPANFDLVLDTGELSDEAVVDRIIAAHNEKLANKGDGPSVADIAVDSLLADSIKGVLK</sequence>
<proteinExistence type="predicted"/>
<dbReference type="SUPFAM" id="SSF52540">
    <property type="entry name" value="P-loop containing nucleoside triphosphate hydrolases"/>
    <property type="match status" value="1"/>
</dbReference>
<dbReference type="InterPro" id="IPR027417">
    <property type="entry name" value="P-loop_NTPase"/>
</dbReference>